<name>G5H4Z2_9BACT</name>
<dbReference type="HOGENOM" id="CLU_2520267_0_0_10"/>
<comment type="caution">
    <text evidence="1">The sequence shown here is derived from an EMBL/GenBank/DDBJ whole genome shotgun (WGS) entry which is preliminary data.</text>
</comment>
<dbReference type="RefSeq" id="WP_009132808.1">
    <property type="nucleotide sequence ID" value="NZ_CP102250.1"/>
</dbReference>
<accession>G5H4Z2</accession>
<evidence type="ECO:0000313" key="2">
    <source>
        <dbReference type="Proteomes" id="UP000006008"/>
    </source>
</evidence>
<organism evidence="1 2">
    <name type="scientific">Alistipes indistinctus YIT 12060</name>
    <dbReference type="NCBI Taxonomy" id="742725"/>
    <lineage>
        <taxon>Bacteria</taxon>
        <taxon>Pseudomonadati</taxon>
        <taxon>Bacteroidota</taxon>
        <taxon>Bacteroidia</taxon>
        <taxon>Bacteroidales</taxon>
        <taxon>Rikenellaceae</taxon>
        <taxon>Alistipes</taxon>
    </lineage>
</organism>
<reference evidence="1 2" key="1">
    <citation type="submission" date="2011-08" db="EMBL/GenBank/DDBJ databases">
        <title>The Genome Sequence of Alistipes indistinctus YIT 12060.</title>
        <authorList>
            <consortium name="The Broad Institute Genome Sequencing Platform"/>
            <person name="Earl A."/>
            <person name="Ward D."/>
            <person name="Feldgarden M."/>
            <person name="Gevers D."/>
            <person name="Morotomi M."/>
            <person name="Young S.K."/>
            <person name="Zeng Q."/>
            <person name="Gargeya S."/>
            <person name="Fitzgerald M."/>
            <person name="Haas B."/>
            <person name="Abouelleil A."/>
            <person name="Alvarado L."/>
            <person name="Arachchi H.M."/>
            <person name="Berlin A."/>
            <person name="Brown A."/>
            <person name="Chapman S.B."/>
            <person name="Chen Z."/>
            <person name="Dunbar C."/>
            <person name="Freedman E."/>
            <person name="Gearin G."/>
            <person name="Gellesch M."/>
            <person name="Goldberg J."/>
            <person name="Griggs A."/>
            <person name="Gujja S."/>
            <person name="Heiman D."/>
            <person name="Howarth C."/>
            <person name="Larson L."/>
            <person name="Lui A."/>
            <person name="MacDonald P.J.P."/>
            <person name="Montmayeur A."/>
            <person name="Murphy C."/>
            <person name="Neiman D."/>
            <person name="Pearson M."/>
            <person name="Priest M."/>
            <person name="Roberts A."/>
            <person name="Saif S."/>
            <person name="Shea T."/>
            <person name="Shenoy N."/>
            <person name="Sisk P."/>
            <person name="Stolte C."/>
            <person name="Sykes S."/>
            <person name="Wortman J."/>
            <person name="Nusbaum C."/>
            <person name="Birren B."/>
        </authorList>
    </citation>
    <scope>NUCLEOTIDE SEQUENCE [LARGE SCALE GENOMIC DNA]</scope>
    <source>
        <strain evidence="1 2">YIT 12060</strain>
    </source>
</reference>
<dbReference type="STRING" id="742725.HMPREF9450_00002"/>
<evidence type="ECO:0000313" key="1">
    <source>
        <dbReference type="EMBL" id="EHB93533.1"/>
    </source>
</evidence>
<dbReference type="GeneID" id="92816427"/>
<dbReference type="EMBL" id="ADLD01000001">
    <property type="protein sequence ID" value="EHB93533.1"/>
    <property type="molecule type" value="Genomic_DNA"/>
</dbReference>
<dbReference type="Proteomes" id="UP000006008">
    <property type="component" value="Unassembled WGS sequence"/>
</dbReference>
<keyword evidence="2" id="KW-1185">Reference proteome</keyword>
<protein>
    <submittedName>
        <fullName evidence="1">Uncharacterized protein</fullName>
    </submittedName>
</protein>
<dbReference type="AlphaFoldDB" id="G5H4Z2"/>
<proteinExistence type="predicted"/>
<sequence length="84" mass="9818">MTNTTKGERMVNGMKDMDIAAIPLDINDYATRYNLRLHLDPEEPDRSCRAAFYRDLDLMAFDVLAVKHLAAIKEERKKRKLQHQ</sequence>
<gene>
    <name evidence="1" type="ORF">HMPREF9450_00002</name>
</gene>